<proteinExistence type="inferred from homology"/>
<dbReference type="SMART" id="SM00098">
    <property type="entry name" value="alkPPc"/>
    <property type="match status" value="1"/>
</dbReference>
<dbReference type="AlphaFoldDB" id="A0A9D5JWV2"/>
<dbReference type="EMBL" id="WJJP01000451">
    <property type="protein sequence ID" value="MBD3325703.1"/>
    <property type="molecule type" value="Genomic_DNA"/>
</dbReference>
<sequence length="487" mass="52729">MRGTQKSLSFMLVVVVSLMCIVPGLAQAQSPKYVFLFIGDGMGMPQRAAAEMFQSGDPNSPSLLLMDKFPVHGITTTHANDRFITGSAASSTAMACGIKTNIGYIGVDPNFNPVETIAEKAKKQGMKVAIISSVSIDHATPAAFYAHQESRSMYHEIAMQLANSDFDFFGGGGIKDPEGKRSKNPLGNVYDVAQGNGFTVVSDKADFMALPKDAGKVFAYNTRLPDGGALPYAMDTTADDISIVEFTQKAIELLDNDNGFFMMIEGGKIDWACHANDAVAAIKDTLAFDEAILAAYDFYEAHPEETLIVVTGDHECGGLTLGFAGTKYETAFDVLKDQKVSFQVFTAEIMEQYKAEHAGEANFEDMLPLLEEYFGLKVVGEGPLVLEDYELQALEQAFLRSMAGVTLQAKTDFLLYGGYDPFTMEVTHILNQKAGLAWTSFSHTGVPISTSAIGVGAETFNGFYDNTDIAKKMMSLMGLEFTVAAMQ</sequence>
<evidence type="ECO:0000313" key="6">
    <source>
        <dbReference type="Proteomes" id="UP000649604"/>
    </source>
</evidence>
<protein>
    <submittedName>
        <fullName evidence="5">Alkaline phosphatase</fullName>
    </submittedName>
</protein>
<feature type="binding site" evidence="3">
    <location>
        <position position="314"/>
    </location>
    <ligand>
        <name>Zn(2+)</name>
        <dbReference type="ChEBI" id="CHEBI:29105"/>
        <label>2</label>
    </ligand>
</feature>
<comment type="cofactor">
    <cofactor evidence="3">
        <name>Zn(2+)</name>
        <dbReference type="ChEBI" id="CHEBI:29105"/>
    </cofactor>
    <text evidence="3">Binds 2 Zn(2+) ions.</text>
</comment>
<dbReference type="InterPro" id="IPR001952">
    <property type="entry name" value="Alkaline_phosphatase"/>
</dbReference>
<dbReference type="InterPro" id="IPR017850">
    <property type="entry name" value="Alkaline_phosphatase_core_sf"/>
</dbReference>
<comment type="caution">
    <text evidence="5">The sequence shown here is derived from an EMBL/GenBank/DDBJ whole genome shotgun (WGS) entry which is preliminary data.</text>
</comment>
<evidence type="ECO:0000256" key="1">
    <source>
        <dbReference type="ARBA" id="ARBA00022553"/>
    </source>
</evidence>
<feature type="binding site" evidence="3">
    <location>
        <position position="40"/>
    </location>
    <ligand>
        <name>Zn(2+)</name>
        <dbReference type="ChEBI" id="CHEBI:29105"/>
        <label>2</label>
    </ligand>
</feature>
<dbReference type="PRINTS" id="PR00113">
    <property type="entry name" value="ALKPHPHTASE"/>
</dbReference>
<keyword evidence="3" id="KW-0479">Metal-binding</keyword>
<feature type="binding site" evidence="3">
    <location>
        <position position="274"/>
    </location>
    <ligand>
        <name>Zn(2+)</name>
        <dbReference type="ChEBI" id="CHEBI:29105"/>
        <label>2</label>
    </ligand>
</feature>
<feature type="active site" description="Phosphoserine intermediate" evidence="2">
    <location>
        <position position="87"/>
    </location>
</feature>
<dbReference type="GO" id="GO:0004035">
    <property type="term" value="F:alkaline phosphatase activity"/>
    <property type="evidence" value="ECO:0007669"/>
    <property type="project" value="TreeGrafter"/>
</dbReference>
<evidence type="ECO:0000256" key="3">
    <source>
        <dbReference type="PIRSR" id="PIRSR601952-2"/>
    </source>
</evidence>
<feature type="binding site" evidence="3">
    <location>
        <position position="140"/>
    </location>
    <ligand>
        <name>Mg(2+)</name>
        <dbReference type="ChEBI" id="CHEBI:18420"/>
    </ligand>
</feature>
<dbReference type="CDD" id="cd16012">
    <property type="entry name" value="ALP"/>
    <property type="match status" value="1"/>
</dbReference>
<keyword evidence="3" id="KW-0460">Magnesium</keyword>
<reference evidence="5" key="1">
    <citation type="submission" date="2019-11" db="EMBL/GenBank/DDBJ databases">
        <title>Microbial mats filling the niche in hypersaline microbial mats.</title>
        <authorList>
            <person name="Wong H.L."/>
            <person name="Macleod F.I."/>
            <person name="White R.A. III"/>
            <person name="Burns B.P."/>
        </authorList>
    </citation>
    <scope>NUCLEOTIDE SEQUENCE</scope>
    <source>
        <strain evidence="5">Rbin_158</strain>
    </source>
</reference>
<gene>
    <name evidence="5" type="ORF">GF339_14045</name>
</gene>
<accession>A0A9D5JWV2</accession>
<feature type="binding site" evidence="3">
    <location>
        <position position="443"/>
    </location>
    <ligand>
        <name>Zn(2+)</name>
        <dbReference type="ChEBI" id="CHEBI:29105"/>
        <label>2</label>
    </ligand>
</feature>
<evidence type="ECO:0000313" key="5">
    <source>
        <dbReference type="EMBL" id="MBD3325703.1"/>
    </source>
</evidence>
<feature type="binding site" evidence="3">
    <location>
        <position position="270"/>
    </location>
    <ligand>
        <name>Zn(2+)</name>
        <dbReference type="ChEBI" id="CHEBI:29105"/>
        <label>2</label>
    </ligand>
</feature>
<feature type="binding site" evidence="3">
    <location>
        <position position="138"/>
    </location>
    <ligand>
        <name>Mg(2+)</name>
        <dbReference type="ChEBI" id="CHEBI:18420"/>
    </ligand>
</feature>
<evidence type="ECO:0000256" key="4">
    <source>
        <dbReference type="RuleBase" id="RU003946"/>
    </source>
</evidence>
<comment type="similarity">
    <text evidence="4">Belongs to the alkaline phosphatase family.</text>
</comment>
<dbReference type="GO" id="GO:0046872">
    <property type="term" value="F:metal ion binding"/>
    <property type="evidence" value="ECO:0007669"/>
    <property type="project" value="UniProtKB-KW"/>
</dbReference>
<dbReference type="Pfam" id="PF00245">
    <property type="entry name" value="Alk_phosphatase"/>
    <property type="match status" value="1"/>
</dbReference>
<keyword evidence="1" id="KW-0597">Phosphoprotein</keyword>
<feature type="binding site" evidence="3">
    <location>
        <position position="40"/>
    </location>
    <ligand>
        <name>Mg(2+)</name>
        <dbReference type="ChEBI" id="CHEBI:18420"/>
    </ligand>
</feature>
<dbReference type="Proteomes" id="UP000649604">
    <property type="component" value="Unassembled WGS sequence"/>
</dbReference>
<name>A0A9D5JWV2_9BACT</name>
<dbReference type="Gene3D" id="1.10.60.40">
    <property type="match status" value="1"/>
</dbReference>
<dbReference type="SUPFAM" id="SSF53649">
    <property type="entry name" value="Alkaline phosphatase-like"/>
    <property type="match status" value="1"/>
</dbReference>
<comment type="cofactor">
    <cofactor evidence="3">
        <name>Mg(2+)</name>
        <dbReference type="ChEBI" id="CHEBI:18420"/>
    </cofactor>
    <text evidence="3">Binds 1 Mg(2+) ion.</text>
</comment>
<feature type="binding site" evidence="3">
    <location>
        <position position="313"/>
    </location>
    <ligand>
        <name>Zn(2+)</name>
        <dbReference type="ChEBI" id="CHEBI:29105"/>
        <label>2</label>
    </ligand>
</feature>
<keyword evidence="3" id="KW-0862">Zinc</keyword>
<feature type="binding site" evidence="3">
    <location>
        <position position="265"/>
    </location>
    <ligand>
        <name>Mg(2+)</name>
        <dbReference type="ChEBI" id="CHEBI:18420"/>
    </ligand>
</feature>
<dbReference type="Gene3D" id="3.40.720.10">
    <property type="entry name" value="Alkaline Phosphatase, subunit A"/>
    <property type="match status" value="1"/>
</dbReference>
<dbReference type="PANTHER" id="PTHR11596">
    <property type="entry name" value="ALKALINE PHOSPHATASE"/>
    <property type="match status" value="1"/>
</dbReference>
<evidence type="ECO:0000256" key="2">
    <source>
        <dbReference type="PIRSR" id="PIRSR601952-1"/>
    </source>
</evidence>
<dbReference type="PANTHER" id="PTHR11596:SF5">
    <property type="entry name" value="ALKALINE PHOSPHATASE"/>
    <property type="match status" value="1"/>
</dbReference>
<organism evidence="5 6">
    <name type="scientific">candidate division KSB3 bacterium</name>
    <dbReference type="NCBI Taxonomy" id="2044937"/>
    <lineage>
        <taxon>Bacteria</taxon>
        <taxon>candidate division KSB3</taxon>
    </lineage>
</organism>